<keyword evidence="6" id="KW-1185">Reference proteome</keyword>
<feature type="compositionally biased region" description="Pro residues" evidence="3">
    <location>
        <begin position="416"/>
        <end position="425"/>
    </location>
</feature>
<accession>A0ABZ3C4S2</accession>
<evidence type="ECO:0000259" key="4">
    <source>
        <dbReference type="SMART" id="SM00507"/>
    </source>
</evidence>
<dbReference type="InterPro" id="IPR002711">
    <property type="entry name" value="HNH"/>
</dbReference>
<dbReference type="RefSeq" id="WP_342371871.1">
    <property type="nucleotide sequence ID" value="NZ_CP115965.1"/>
</dbReference>
<organism evidence="5 6">
    <name type="scientific">Propioniciclava soli</name>
    <dbReference type="NCBI Taxonomy" id="2775081"/>
    <lineage>
        <taxon>Bacteria</taxon>
        <taxon>Bacillati</taxon>
        <taxon>Actinomycetota</taxon>
        <taxon>Actinomycetes</taxon>
        <taxon>Propionibacteriales</taxon>
        <taxon>Propionibacteriaceae</taxon>
        <taxon>Propioniciclava</taxon>
    </lineage>
</organism>
<reference evidence="5 6" key="1">
    <citation type="journal article" date="2023" name="Environ Microbiome">
        <title>A coral-associated actinobacterium mitigates coral bleaching under heat stress.</title>
        <authorList>
            <person name="Li J."/>
            <person name="Zou Y."/>
            <person name="Li Q."/>
            <person name="Zhang J."/>
            <person name="Bourne D.G."/>
            <person name="Lyu Y."/>
            <person name="Liu C."/>
            <person name="Zhang S."/>
        </authorList>
    </citation>
    <scope>NUCLEOTIDE SEQUENCE [LARGE SCALE GENOMIC DNA]</scope>
    <source>
        <strain evidence="5 6">SCSIO 13291</strain>
    </source>
</reference>
<evidence type="ECO:0000313" key="5">
    <source>
        <dbReference type="EMBL" id="WZW97498.1"/>
    </source>
</evidence>
<evidence type="ECO:0000256" key="2">
    <source>
        <dbReference type="SAM" id="Coils"/>
    </source>
</evidence>
<feature type="coiled-coil region" evidence="2">
    <location>
        <begin position="33"/>
        <end position="60"/>
    </location>
</feature>
<dbReference type="SMART" id="SM00507">
    <property type="entry name" value="HNHc"/>
    <property type="match status" value="1"/>
</dbReference>
<gene>
    <name evidence="5" type="ORF">PCC79_11355</name>
</gene>
<evidence type="ECO:0000256" key="3">
    <source>
        <dbReference type="SAM" id="MobiDB-lite"/>
    </source>
</evidence>
<protein>
    <submittedName>
        <fullName evidence="5">DUF222 domain-containing protein</fullName>
    </submittedName>
</protein>
<dbReference type="Pfam" id="PF01844">
    <property type="entry name" value="HNH"/>
    <property type="match status" value="1"/>
</dbReference>
<dbReference type="Gene3D" id="1.10.30.50">
    <property type="match status" value="1"/>
</dbReference>
<feature type="region of interest" description="Disordered" evidence="3">
    <location>
        <begin position="410"/>
        <end position="445"/>
    </location>
</feature>
<dbReference type="InterPro" id="IPR003615">
    <property type="entry name" value="HNH_nuc"/>
</dbReference>
<dbReference type="InterPro" id="IPR003870">
    <property type="entry name" value="DUF222"/>
</dbReference>
<sequence>MSTGAAGVVSRDSVNALADDLARGALPRDADALAELLTGLEELKATAAAIQARASVALSEVLVAEQRAGGVPAARLGRGVGAAIAVARRESPHAGDRWLGFAKAITAEMPHTLALLSAGVLSEYRATLLVRETACLSREDRAAVDAQVCADPAQLATWGNRRIAAEARRIAQRLDPASSVERHRRAVEERCVSLRPAPDGMTYLTALLPLTQGVAAYAALVRGADTVLAAGDPRSRGQIRADLLVQRLTGQAAADAVGVGVYLLMSDATLLDAGTEPAQVVGHGSLPAPLARALVTRAVDAGVAAWVRRLYQRPGDAELVGLDARSRVSPAGLADWIGVRDQTCRTPWCDAPIRHIDHVVPHAGGGATSLGNGQGLCEACNHHKQAIGWKTLPRPGPHAPVELTTPAGQVVRTRAPDPPASPVAPPERRGPPRPVRIDLIWPTAA</sequence>
<dbReference type="CDD" id="cd00085">
    <property type="entry name" value="HNHc"/>
    <property type="match status" value="1"/>
</dbReference>
<evidence type="ECO:0000313" key="6">
    <source>
        <dbReference type="Proteomes" id="UP001434337"/>
    </source>
</evidence>
<feature type="domain" description="HNH nuclease" evidence="4">
    <location>
        <begin position="332"/>
        <end position="382"/>
    </location>
</feature>
<comment type="similarity">
    <text evidence="1">Belongs to the Rv1128c/1148c/1588c/1702c/1945/3466 family.</text>
</comment>
<dbReference type="Proteomes" id="UP001434337">
    <property type="component" value="Chromosome"/>
</dbReference>
<evidence type="ECO:0000256" key="1">
    <source>
        <dbReference type="ARBA" id="ARBA00023450"/>
    </source>
</evidence>
<proteinExistence type="inferred from homology"/>
<keyword evidence="2" id="KW-0175">Coiled coil</keyword>
<dbReference type="EMBL" id="CP115965">
    <property type="protein sequence ID" value="WZW97498.1"/>
    <property type="molecule type" value="Genomic_DNA"/>
</dbReference>
<dbReference type="Pfam" id="PF02720">
    <property type="entry name" value="DUF222"/>
    <property type="match status" value="1"/>
</dbReference>
<name>A0ABZ3C4S2_9ACTN</name>